<dbReference type="STRING" id="298654.FraEuI1c_0210"/>
<dbReference type="PANTHER" id="PTHR33406:SF6">
    <property type="entry name" value="MEMBRANE PROTEIN YDGH-RELATED"/>
    <property type="match status" value="1"/>
</dbReference>
<keyword evidence="10" id="KW-1185">Reference proteome</keyword>
<feature type="transmembrane region" description="Helical" evidence="7">
    <location>
        <begin position="220"/>
        <end position="241"/>
    </location>
</feature>
<evidence type="ECO:0000256" key="1">
    <source>
        <dbReference type="ARBA" id="ARBA00004651"/>
    </source>
</evidence>
<feature type="transmembrane region" description="Helical" evidence="7">
    <location>
        <begin position="195"/>
        <end position="213"/>
    </location>
</feature>
<evidence type="ECO:0000259" key="8">
    <source>
        <dbReference type="PROSITE" id="PS50156"/>
    </source>
</evidence>
<reference evidence="9 10" key="1">
    <citation type="submission" date="2010-10" db="EMBL/GenBank/DDBJ databases">
        <title>Complete sequence of Frankia sp. EuI1c.</title>
        <authorList>
            <consortium name="US DOE Joint Genome Institute"/>
            <person name="Lucas S."/>
            <person name="Copeland A."/>
            <person name="Lapidus A."/>
            <person name="Cheng J.-F."/>
            <person name="Bruce D."/>
            <person name="Goodwin L."/>
            <person name="Pitluck S."/>
            <person name="Chertkov O."/>
            <person name="Detter J.C."/>
            <person name="Han C."/>
            <person name="Tapia R."/>
            <person name="Land M."/>
            <person name="Hauser L."/>
            <person name="Jeffries C."/>
            <person name="Kyrpides N."/>
            <person name="Ivanova N."/>
            <person name="Mikhailova N."/>
            <person name="Beauchemin N."/>
            <person name="Sen A."/>
            <person name="Sur S.A."/>
            <person name="Gtari M."/>
            <person name="Wall L."/>
            <person name="Tisa L."/>
            <person name="Woyke T."/>
        </authorList>
    </citation>
    <scope>NUCLEOTIDE SEQUENCE [LARGE SCALE GENOMIC DNA]</scope>
    <source>
        <strain evidence="10">DSM 45817 / CECT 9037 / EuI1c</strain>
    </source>
</reference>
<keyword evidence="5 7" id="KW-1133">Transmembrane helix</keyword>
<dbReference type="Proteomes" id="UP000002484">
    <property type="component" value="Chromosome"/>
</dbReference>
<dbReference type="SUPFAM" id="SSF82866">
    <property type="entry name" value="Multidrug efflux transporter AcrB transmembrane domain"/>
    <property type="match status" value="2"/>
</dbReference>
<feature type="transmembrane region" description="Helical" evidence="7">
    <location>
        <begin position="293"/>
        <end position="317"/>
    </location>
</feature>
<feature type="domain" description="SSD" evidence="8">
    <location>
        <begin position="245"/>
        <end position="350"/>
    </location>
</feature>
<evidence type="ECO:0000256" key="6">
    <source>
        <dbReference type="ARBA" id="ARBA00023136"/>
    </source>
</evidence>
<feature type="transmembrane region" description="Helical" evidence="7">
    <location>
        <begin position="672"/>
        <end position="697"/>
    </location>
</feature>
<dbReference type="OrthoDB" id="2365435at2"/>
<keyword evidence="4 7" id="KW-0812">Transmembrane</keyword>
<feature type="transmembrane region" description="Helical" evidence="7">
    <location>
        <begin position="566"/>
        <end position="587"/>
    </location>
</feature>
<dbReference type="InterPro" id="IPR050545">
    <property type="entry name" value="Mycobact_MmpL"/>
</dbReference>
<feature type="transmembrane region" description="Helical" evidence="7">
    <location>
        <begin position="33"/>
        <end position="53"/>
    </location>
</feature>
<evidence type="ECO:0000313" key="10">
    <source>
        <dbReference type="Proteomes" id="UP000002484"/>
    </source>
</evidence>
<keyword evidence="3" id="KW-1003">Cell membrane</keyword>
<dbReference type="Pfam" id="PF03176">
    <property type="entry name" value="MMPL"/>
    <property type="match status" value="2"/>
</dbReference>
<dbReference type="HOGENOM" id="CLU_005108_4_1_11"/>
<evidence type="ECO:0000256" key="2">
    <source>
        <dbReference type="ARBA" id="ARBA00010157"/>
    </source>
</evidence>
<dbReference type="GO" id="GO:0005886">
    <property type="term" value="C:plasma membrane"/>
    <property type="evidence" value="ECO:0007669"/>
    <property type="project" value="UniProtKB-SubCell"/>
</dbReference>
<evidence type="ECO:0000256" key="4">
    <source>
        <dbReference type="ARBA" id="ARBA00022692"/>
    </source>
</evidence>
<dbReference type="InParanoid" id="E3J607"/>
<evidence type="ECO:0000256" key="5">
    <source>
        <dbReference type="ARBA" id="ARBA00022989"/>
    </source>
</evidence>
<name>E3J607_PSEI1</name>
<dbReference type="PANTHER" id="PTHR33406">
    <property type="entry name" value="MEMBRANE PROTEIN MJ1562-RELATED"/>
    <property type="match status" value="1"/>
</dbReference>
<evidence type="ECO:0000256" key="7">
    <source>
        <dbReference type="SAM" id="Phobius"/>
    </source>
</evidence>
<dbReference type="KEGG" id="fri:FraEuI1c_0210"/>
<feature type="domain" description="SSD" evidence="8">
    <location>
        <begin position="569"/>
        <end position="697"/>
    </location>
</feature>
<dbReference type="AlphaFoldDB" id="E3J607"/>
<dbReference type="RefSeq" id="WP_013421421.1">
    <property type="nucleotide sequence ID" value="NC_014666.1"/>
</dbReference>
<protein>
    <recommendedName>
        <fullName evidence="8">SSD domain-containing protein</fullName>
    </recommendedName>
</protein>
<feature type="transmembrane region" description="Helical" evidence="7">
    <location>
        <begin position="253"/>
        <end position="272"/>
    </location>
</feature>
<feature type="transmembrane region" description="Helical" evidence="7">
    <location>
        <begin position="640"/>
        <end position="666"/>
    </location>
</feature>
<feature type="transmembrane region" description="Helical" evidence="7">
    <location>
        <begin position="329"/>
        <end position="352"/>
    </location>
</feature>
<evidence type="ECO:0000256" key="3">
    <source>
        <dbReference type="ARBA" id="ARBA00022475"/>
    </source>
</evidence>
<dbReference type="eggNOG" id="COG2409">
    <property type="taxonomic scope" value="Bacteria"/>
</dbReference>
<sequence length="731" mass="76029">MRWSRDSAQSAQQAARRHRHRVERLAEWPIGRCGRWVAVVLWLALALVATPLAGRLGNAQTNDAAAFLPPNAESTQVLAAQRQLPGGDAIPAVVVFTRPTGRLTAADQAAMKAAGAQLAPFAAAPVTPAAPAPDGRAALMIVPVAQSANADAFADEINRMRAVVRKLAPPGLQTSVTGPAGVIVDTYTSFRGVETPLLFVTAAVVAVILLVVYRGPFLCLVPLVAVGAADQAATAIIYLLARHGGLTVNGQSAGILRVLVFGAGTDYALLLIARYREELTRHAAATEAMRVALLRAGPAVLASAGTVVLSLLCLLLGELNSDRGLGPVGAVGIAVAFLTMGTLLPALLVICGRRLFWPQIPRIAAPAVTTSLKDAGNPDVVGAWARAGLLIARRPRPIWLVTSAVLAGLTVGIVTFHIGLTDRGAFRHPIDSIIGEERIAAHFPLGASAPTFVIGASDSAARLGDVIDATPGVATAVVDGTGAGLTQFLVVLRDPPDSAAAAATIDRLRARVRPVPGADALVGGTTAVNHDIAQAAMRDRQLVIPLVLVVVLVILGLLLRAAVAPLVLILTVVLSFLASLGVSALVFRGVFHFAGADPSLPLFGFIFLVALGVDYNIFLMTRVREEAMHTDARTGVLRGLAVTGGVITSAGVVLAATFSVLFIFPLVQLAEIGFLVAFGVLLDTLVVRSILVPALALDLGRVMWWPSRLSRPPTPPADLLAPDVVVSEDVP</sequence>
<organism evidence="9 10">
    <name type="scientific">Pseudofrankia inefficax (strain DSM 45817 / CECT 9037 / DDB 130130 / EuI1c)</name>
    <name type="common">Frankia inefficax</name>
    <dbReference type="NCBI Taxonomy" id="298654"/>
    <lineage>
        <taxon>Bacteria</taxon>
        <taxon>Bacillati</taxon>
        <taxon>Actinomycetota</taxon>
        <taxon>Actinomycetes</taxon>
        <taxon>Frankiales</taxon>
        <taxon>Frankiaceae</taxon>
        <taxon>Pseudofrankia</taxon>
    </lineage>
</organism>
<keyword evidence="6 7" id="KW-0472">Membrane</keyword>
<feature type="transmembrane region" description="Helical" evidence="7">
    <location>
        <begin position="398"/>
        <end position="420"/>
    </location>
</feature>
<comment type="subcellular location">
    <subcellularLocation>
        <location evidence="1">Cell membrane</location>
        <topology evidence="1">Multi-pass membrane protein</topology>
    </subcellularLocation>
</comment>
<dbReference type="PROSITE" id="PS50156">
    <property type="entry name" value="SSD"/>
    <property type="match status" value="2"/>
</dbReference>
<dbReference type="EMBL" id="CP002299">
    <property type="protein sequence ID" value="ADP78298.1"/>
    <property type="molecule type" value="Genomic_DNA"/>
</dbReference>
<feature type="transmembrane region" description="Helical" evidence="7">
    <location>
        <begin position="599"/>
        <end position="619"/>
    </location>
</feature>
<feature type="transmembrane region" description="Helical" evidence="7">
    <location>
        <begin position="542"/>
        <end position="559"/>
    </location>
</feature>
<proteinExistence type="inferred from homology"/>
<dbReference type="InterPro" id="IPR004869">
    <property type="entry name" value="MMPL_dom"/>
</dbReference>
<accession>E3J607</accession>
<evidence type="ECO:0000313" key="9">
    <source>
        <dbReference type="EMBL" id="ADP78298.1"/>
    </source>
</evidence>
<dbReference type="InterPro" id="IPR000731">
    <property type="entry name" value="SSD"/>
</dbReference>
<gene>
    <name evidence="9" type="ordered locus">FraEuI1c_0210</name>
</gene>
<dbReference type="Gene3D" id="1.20.1640.10">
    <property type="entry name" value="Multidrug efflux transporter AcrB transmembrane domain"/>
    <property type="match status" value="2"/>
</dbReference>
<comment type="similarity">
    <text evidence="2">Belongs to the resistance-nodulation-cell division (RND) (TC 2.A.6) family. MmpL subfamily.</text>
</comment>